<dbReference type="AlphaFoldDB" id="A0A0F9QGQ7"/>
<proteinExistence type="predicted"/>
<evidence type="ECO:0000313" key="1">
    <source>
        <dbReference type="EMBL" id="KKN43250.1"/>
    </source>
</evidence>
<dbReference type="Pfam" id="PF04077">
    <property type="entry name" value="DsrH"/>
    <property type="match status" value="1"/>
</dbReference>
<protein>
    <recommendedName>
        <fullName evidence="2">Sulfurtransferase complex subunit TusB</fullName>
    </recommendedName>
</protein>
<sequence length="113" mass="12832">MATKDKIVYLYGFSTTMESKLTNLIQIIENHLEQNTHISIVFIHDGVIGTSQKSRKSHALKKLLNLPLVFYTMIPDLKARGIGTQNLQPKFTSINYDELVDILAEAPKIVSWM</sequence>
<name>A0A0F9QGQ7_9ZZZZ</name>
<dbReference type="EMBL" id="LAZR01001524">
    <property type="protein sequence ID" value="KKN43250.1"/>
    <property type="molecule type" value="Genomic_DNA"/>
</dbReference>
<dbReference type="GO" id="GO:0002143">
    <property type="term" value="P:tRNA wobble position uridine thiolation"/>
    <property type="evidence" value="ECO:0007669"/>
    <property type="project" value="InterPro"/>
</dbReference>
<dbReference type="InterPro" id="IPR027396">
    <property type="entry name" value="DsrEFH-like"/>
</dbReference>
<dbReference type="GO" id="GO:0005737">
    <property type="term" value="C:cytoplasm"/>
    <property type="evidence" value="ECO:0007669"/>
    <property type="project" value="InterPro"/>
</dbReference>
<gene>
    <name evidence="1" type="ORF">LCGC14_0705110</name>
</gene>
<dbReference type="SUPFAM" id="SSF75169">
    <property type="entry name" value="DsrEFH-like"/>
    <property type="match status" value="1"/>
</dbReference>
<accession>A0A0F9QGQ7</accession>
<dbReference type="Gene3D" id="3.40.1260.10">
    <property type="entry name" value="DsrEFH-like"/>
    <property type="match status" value="1"/>
</dbReference>
<evidence type="ECO:0008006" key="2">
    <source>
        <dbReference type="Google" id="ProtNLM"/>
    </source>
</evidence>
<reference evidence="1" key="1">
    <citation type="journal article" date="2015" name="Nature">
        <title>Complex archaea that bridge the gap between prokaryotes and eukaryotes.</title>
        <authorList>
            <person name="Spang A."/>
            <person name="Saw J.H."/>
            <person name="Jorgensen S.L."/>
            <person name="Zaremba-Niedzwiedzka K."/>
            <person name="Martijn J."/>
            <person name="Lind A.E."/>
            <person name="van Eijk R."/>
            <person name="Schleper C."/>
            <person name="Guy L."/>
            <person name="Ettema T.J."/>
        </authorList>
    </citation>
    <scope>NUCLEOTIDE SEQUENCE</scope>
</reference>
<organism evidence="1">
    <name type="scientific">marine sediment metagenome</name>
    <dbReference type="NCBI Taxonomy" id="412755"/>
    <lineage>
        <taxon>unclassified sequences</taxon>
        <taxon>metagenomes</taxon>
        <taxon>ecological metagenomes</taxon>
    </lineage>
</organism>
<comment type="caution">
    <text evidence="1">The sequence shown here is derived from an EMBL/GenBank/DDBJ whole genome shotgun (WGS) entry which is preliminary data.</text>
</comment>
<dbReference type="InterPro" id="IPR007215">
    <property type="entry name" value="Sulphur_relay_TusB/DsrH"/>
</dbReference>